<dbReference type="InterPro" id="IPR048469">
    <property type="entry name" value="YchJ-like_M"/>
</dbReference>
<sequence>MSAPDPCPCGTASYEACCAPLHRGGAAPTAEALMRSRYGAFALGDADYLMSSWHPGTAPASVELDDRVRWTGLEIHDVRGGGPGESRGVVEFTAHYREAGRDRELRPGSPVAYRSSRGIR</sequence>
<reference evidence="3 4" key="1">
    <citation type="submission" date="2023-10" db="EMBL/GenBank/DDBJ databases">
        <title>Y20.</title>
        <authorList>
            <person name="Zhang G."/>
            <person name="Ding Y."/>
        </authorList>
    </citation>
    <scope>NUCLEOTIDE SEQUENCE [LARGE SCALE GENOMIC DNA]</scope>
    <source>
        <strain evidence="3 4">Y20</strain>
    </source>
</reference>
<gene>
    <name evidence="3" type="ORF">RYJ27_04630</name>
</gene>
<dbReference type="Proteomes" id="UP001329313">
    <property type="component" value="Chromosome"/>
</dbReference>
<accession>A0AAU0MKI1</accession>
<dbReference type="AlphaFoldDB" id="A0AAU0MKI1"/>
<dbReference type="KEGG" id="mliy:RYJ27_04630"/>
<dbReference type="Pfam" id="PF17775">
    <property type="entry name" value="YchJ_M-like"/>
    <property type="match status" value="1"/>
</dbReference>
<name>A0AAU0MKI1_9MICO</name>
<dbReference type="Gene3D" id="3.10.450.50">
    <property type="match status" value="1"/>
</dbReference>
<protein>
    <submittedName>
        <fullName evidence="3">YchJ family metal-binding protein</fullName>
    </submittedName>
</protein>
<keyword evidence="4" id="KW-1185">Reference proteome</keyword>
<feature type="domain" description="YchJ-like middle NTF2-like" evidence="2">
    <location>
        <begin position="29"/>
        <end position="105"/>
    </location>
</feature>
<feature type="region of interest" description="Disordered" evidence="1">
    <location>
        <begin position="100"/>
        <end position="120"/>
    </location>
</feature>
<dbReference type="SUPFAM" id="SSF54427">
    <property type="entry name" value="NTF2-like"/>
    <property type="match status" value="1"/>
</dbReference>
<organism evidence="3 4">
    <name type="scientific">Microbacterium limosum</name>
    <dbReference type="NCBI Taxonomy" id="3079935"/>
    <lineage>
        <taxon>Bacteria</taxon>
        <taxon>Bacillati</taxon>
        <taxon>Actinomycetota</taxon>
        <taxon>Actinomycetes</taxon>
        <taxon>Micrococcales</taxon>
        <taxon>Microbacteriaceae</taxon>
        <taxon>Microbacterium</taxon>
    </lineage>
</organism>
<evidence type="ECO:0000313" key="4">
    <source>
        <dbReference type="Proteomes" id="UP001329313"/>
    </source>
</evidence>
<evidence type="ECO:0000256" key="1">
    <source>
        <dbReference type="SAM" id="MobiDB-lite"/>
    </source>
</evidence>
<dbReference type="PANTHER" id="PTHR33747">
    <property type="entry name" value="UPF0225 PROTEIN SCO1677"/>
    <property type="match status" value="1"/>
</dbReference>
<dbReference type="RefSeq" id="WP_330171579.1">
    <property type="nucleotide sequence ID" value="NZ_CP137080.1"/>
</dbReference>
<dbReference type="PANTHER" id="PTHR33747:SF1">
    <property type="entry name" value="ADENYLATE CYCLASE-ASSOCIATED CAP C-TERMINAL DOMAIN-CONTAINING PROTEIN"/>
    <property type="match status" value="1"/>
</dbReference>
<evidence type="ECO:0000313" key="3">
    <source>
        <dbReference type="EMBL" id="WOQ70498.1"/>
    </source>
</evidence>
<evidence type="ECO:0000259" key="2">
    <source>
        <dbReference type="Pfam" id="PF17775"/>
    </source>
</evidence>
<proteinExistence type="predicted"/>
<dbReference type="InterPro" id="IPR032710">
    <property type="entry name" value="NTF2-like_dom_sf"/>
</dbReference>
<dbReference type="EMBL" id="CP137080">
    <property type="protein sequence ID" value="WOQ70498.1"/>
    <property type="molecule type" value="Genomic_DNA"/>
</dbReference>